<accession>A0ABY0C3H7</accession>
<dbReference type="Proteomes" id="UP000287410">
    <property type="component" value="Unassembled WGS sequence"/>
</dbReference>
<dbReference type="EMBL" id="PIPN01000001">
    <property type="protein sequence ID" value="RUO32132.1"/>
    <property type="molecule type" value="Genomic_DNA"/>
</dbReference>
<comment type="caution">
    <text evidence="1">The sequence shown here is derived from an EMBL/GenBank/DDBJ whole genome shotgun (WGS) entry which is preliminary data.</text>
</comment>
<reference evidence="1 2" key="1">
    <citation type="journal article" date="2018" name="Front. Microbiol.">
        <title>Genome-Based Analysis Reveals the Taxonomy and Diversity of the Family Idiomarinaceae.</title>
        <authorList>
            <person name="Liu Y."/>
            <person name="Lai Q."/>
            <person name="Shao Z."/>
        </authorList>
    </citation>
    <scope>NUCLEOTIDE SEQUENCE [LARGE SCALE GENOMIC DNA]</scope>
    <source>
        <strain evidence="1 2">GBSy1</strain>
    </source>
</reference>
<keyword evidence="2" id="KW-1185">Reference proteome</keyword>
<dbReference type="RefSeq" id="WP_126788334.1">
    <property type="nucleotide sequence ID" value="NZ_PIPN01000001.1"/>
</dbReference>
<evidence type="ECO:0000313" key="2">
    <source>
        <dbReference type="Proteomes" id="UP000287410"/>
    </source>
</evidence>
<organism evidence="1 2">
    <name type="scientific">Aliidiomarina sedimenti</name>
    <dbReference type="NCBI Taxonomy" id="1933879"/>
    <lineage>
        <taxon>Bacteria</taxon>
        <taxon>Pseudomonadati</taxon>
        <taxon>Pseudomonadota</taxon>
        <taxon>Gammaproteobacteria</taxon>
        <taxon>Alteromonadales</taxon>
        <taxon>Idiomarinaceae</taxon>
        <taxon>Aliidiomarina</taxon>
    </lineage>
</organism>
<protein>
    <submittedName>
        <fullName evidence="1">Uncharacterized protein</fullName>
    </submittedName>
</protein>
<sequence length="110" mass="12241">MPGLLTLFTSKRTILEISDAKRELHLRKKLVSARRRMLRSHVRSALASKKALGIAGASGFMIGQLSHNRYCKDCGKAHKSVDASQILRTGLRIYSLTQTANSLADFFTHD</sequence>
<proteinExistence type="predicted"/>
<evidence type="ECO:0000313" key="1">
    <source>
        <dbReference type="EMBL" id="RUO32132.1"/>
    </source>
</evidence>
<name>A0ABY0C3H7_9GAMM</name>
<gene>
    <name evidence="1" type="ORF">CWE12_03840</name>
</gene>